<dbReference type="EMBL" id="CM017705">
    <property type="protein sequence ID" value="TYG67944.1"/>
    <property type="molecule type" value="Genomic_DNA"/>
</dbReference>
<evidence type="ECO:0000313" key="3">
    <source>
        <dbReference type="Proteomes" id="UP000323506"/>
    </source>
</evidence>
<organism evidence="2 3">
    <name type="scientific">Gossypium darwinii</name>
    <name type="common">Darwin's cotton</name>
    <name type="synonym">Gossypium barbadense var. darwinii</name>
    <dbReference type="NCBI Taxonomy" id="34276"/>
    <lineage>
        <taxon>Eukaryota</taxon>
        <taxon>Viridiplantae</taxon>
        <taxon>Streptophyta</taxon>
        <taxon>Embryophyta</taxon>
        <taxon>Tracheophyta</taxon>
        <taxon>Spermatophyta</taxon>
        <taxon>Magnoliopsida</taxon>
        <taxon>eudicotyledons</taxon>
        <taxon>Gunneridae</taxon>
        <taxon>Pentapetalae</taxon>
        <taxon>rosids</taxon>
        <taxon>malvids</taxon>
        <taxon>Malvales</taxon>
        <taxon>Malvaceae</taxon>
        <taxon>Malvoideae</taxon>
        <taxon>Gossypium</taxon>
    </lineage>
</organism>
<protein>
    <submittedName>
        <fullName evidence="2">Uncharacterized protein</fullName>
    </submittedName>
</protein>
<keyword evidence="1" id="KW-0472">Membrane</keyword>
<feature type="transmembrane region" description="Helical" evidence="1">
    <location>
        <begin position="36"/>
        <end position="57"/>
    </location>
</feature>
<dbReference type="Proteomes" id="UP000323506">
    <property type="component" value="Chromosome D05"/>
</dbReference>
<keyword evidence="1" id="KW-0812">Transmembrane</keyword>
<keyword evidence="3" id="KW-1185">Reference proteome</keyword>
<proteinExistence type="predicted"/>
<evidence type="ECO:0000313" key="2">
    <source>
        <dbReference type="EMBL" id="TYG67944.1"/>
    </source>
</evidence>
<accession>A0A5D2CEE6</accession>
<dbReference type="AlphaFoldDB" id="A0A5D2CEE6"/>
<gene>
    <name evidence="2" type="ORF">ES288_D05G115900v1</name>
</gene>
<reference evidence="2 3" key="1">
    <citation type="submission" date="2019-06" db="EMBL/GenBank/DDBJ databases">
        <title>WGS assembly of Gossypium darwinii.</title>
        <authorList>
            <person name="Chen Z.J."/>
            <person name="Sreedasyam A."/>
            <person name="Ando A."/>
            <person name="Song Q."/>
            <person name="De L."/>
            <person name="Hulse-Kemp A."/>
            <person name="Ding M."/>
            <person name="Ye W."/>
            <person name="Kirkbride R."/>
            <person name="Jenkins J."/>
            <person name="Plott C."/>
            <person name="Lovell J."/>
            <person name="Lin Y.-M."/>
            <person name="Vaughn R."/>
            <person name="Liu B."/>
            <person name="Li W."/>
            <person name="Simpson S."/>
            <person name="Scheffler B."/>
            <person name="Saski C."/>
            <person name="Grover C."/>
            <person name="Hu G."/>
            <person name="Conover J."/>
            <person name="Carlson J."/>
            <person name="Shu S."/>
            <person name="Boston L."/>
            <person name="Williams M."/>
            <person name="Peterson D."/>
            <person name="Mcgee K."/>
            <person name="Jones D."/>
            <person name="Wendel J."/>
            <person name="Stelly D."/>
            <person name="Grimwood J."/>
            <person name="Schmutz J."/>
        </authorList>
    </citation>
    <scope>NUCLEOTIDE SEQUENCE [LARGE SCALE GENOMIC DNA]</scope>
    <source>
        <strain evidence="2">1808015.09</strain>
    </source>
</reference>
<name>A0A5D2CEE6_GOSDA</name>
<sequence>MYVYYYLVNGLYLFSRLLHPFGADQVPSQLYPSGTWMFHMHAFSCLYYSITLISYMLRFKACQLHHIWNSTNLFNWKTNYRCPETLPCNLCTKTQARFSGPLLYPNATEMICDEHTLLVRSPNQRHELKSR</sequence>
<evidence type="ECO:0000256" key="1">
    <source>
        <dbReference type="SAM" id="Phobius"/>
    </source>
</evidence>
<keyword evidence="1" id="KW-1133">Transmembrane helix</keyword>